<dbReference type="Proteomes" id="UP000824120">
    <property type="component" value="Chromosome 10"/>
</dbReference>
<sequence>MESEDQVCRVQPGSPGFKYMYQTVQINNKMVLFLRVIKRISAAVIKFNNAKHSLLAIVSPPPRDRGLRDHLSHLTKSLNNSRTKKVFLRDVECPQVKTNGRI</sequence>
<organism evidence="1 2">
    <name type="scientific">Solanum commersonii</name>
    <name type="common">Commerson's wild potato</name>
    <name type="synonym">Commerson's nightshade</name>
    <dbReference type="NCBI Taxonomy" id="4109"/>
    <lineage>
        <taxon>Eukaryota</taxon>
        <taxon>Viridiplantae</taxon>
        <taxon>Streptophyta</taxon>
        <taxon>Embryophyta</taxon>
        <taxon>Tracheophyta</taxon>
        <taxon>Spermatophyta</taxon>
        <taxon>Magnoliopsida</taxon>
        <taxon>eudicotyledons</taxon>
        <taxon>Gunneridae</taxon>
        <taxon>Pentapetalae</taxon>
        <taxon>asterids</taxon>
        <taxon>lamiids</taxon>
        <taxon>Solanales</taxon>
        <taxon>Solanaceae</taxon>
        <taxon>Solanoideae</taxon>
        <taxon>Solaneae</taxon>
        <taxon>Solanum</taxon>
    </lineage>
</organism>
<reference evidence="1 2" key="1">
    <citation type="submission" date="2020-09" db="EMBL/GenBank/DDBJ databases">
        <title>De no assembly of potato wild relative species, Solanum commersonii.</title>
        <authorList>
            <person name="Cho K."/>
        </authorList>
    </citation>
    <scope>NUCLEOTIDE SEQUENCE [LARGE SCALE GENOMIC DNA]</scope>
    <source>
        <strain evidence="1">LZ3.2</strain>
        <tissue evidence="1">Leaf</tissue>
    </source>
</reference>
<protein>
    <submittedName>
        <fullName evidence="1">Uncharacterized protein</fullName>
    </submittedName>
</protein>
<gene>
    <name evidence="1" type="ORF">H5410_053134</name>
</gene>
<proteinExistence type="predicted"/>
<evidence type="ECO:0000313" key="2">
    <source>
        <dbReference type="Proteomes" id="UP000824120"/>
    </source>
</evidence>
<comment type="caution">
    <text evidence="1">The sequence shown here is derived from an EMBL/GenBank/DDBJ whole genome shotgun (WGS) entry which is preliminary data.</text>
</comment>
<keyword evidence="2" id="KW-1185">Reference proteome</keyword>
<evidence type="ECO:0000313" key="1">
    <source>
        <dbReference type="EMBL" id="KAG5582507.1"/>
    </source>
</evidence>
<dbReference type="AlphaFoldDB" id="A0A9J5X305"/>
<accession>A0A9J5X305</accession>
<dbReference type="EMBL" id="JACXVP010000010">
    <property type="protein sequence ID" value="KAG5582507.1"/>
    <property type="molecule type" value="Genomic_DNA"/>
</dbReference>
<name>A0A9J5X305_SOLCO</name>